<dbReference type="FunFam" id="2.20.25.10:FF:000021">
    <property type="entry name" value="Multifunctional methyltransferase subunit trm112"/>
    <property type="match status" value="1"/>
</dbReference>
<dbReference type="PANTHER" id="PTHR12773:SF0">
    <property type="entry name" value="MULTIFUNCTIONAL METHYLTRANSFERASE SUBUNIT TRM112-LIKE PROTEIN"/>
    <property type="match status" value="1"/>
</dbReference>
<dbReference type="EMBL" id="ML119137">
    <property type="protein sequence ID" value="RPB11186.1"/>
    <property type="molecule type" value="Genomic_DNA"/>
</dbReference>
<reference evidence="8 9" key="1">
    <citation type="journal article" date="2018" name="Nat. Ecol. Evol.">
        <title>Pezizomycetes genomes reveal the molecular basis of ectomycorrhizal truffle lifestyle.</title>
        <authorList>
            <person name="Murat C."/>
            <person name="Payen T."/>
            <person name="Noel B."/>
            <person name="Kuo A."/>
            <person name="Morin E."/>
            <person name="Chen J."/>
            <person name="Kohler A."/>
            <person name="Krizsan K."/>
            <person name="Balestrini R."/>
            <person name="Da Silva C."/>
            <person name="Montanini B."/>
            <person name="Hainaut M."/>
            <person name="Levati E."/>
            <person name="Barry K.W."/>
            <person name="Belfiori B."/>
            <person name="Cichocki N."/>
            <person name="Clum A."/>
            <person name="Dockter R.B."/>
            <person name="Fauchery L."/>
            <person name="Guy J."/>
            <person name="Iotti M."/>
            <person name="Le Tacon F."/>
            <person name="Lindquist E.A."/>
            <person name="Lipzen A."/>
            <person name="Malagnac F."/>
            <person name="Mello A."/>
            <person name="Molinier V."/>
            <person name="Miyauchi S."/>
            <person name="Poulain J."/>
            <person name="Riccioni C."/>
            <person name="Rubini A."/>
            <person name="Sitrit Y."/>
            <person name="Splivallo R."/>
            <person name="Traeger S."/>
            <person name="Wang M."/>
            <person name="Zifcakova L."/>
            <person name="Wipf D."/>
            <person name="Zambonelli A."/>
            <person name="Paolocci F."/>
            <person name="Nowrousian M."/>
            <person name="Ottonello S."/>
            <person name="Baldrian P."/>
            <person name="Spatafora J.W."/>
            <person name="Henrissat B."/>
            <person name="Nagy L.G."/>
            <person name="Aury J.M."/>
            <person name="Wincker P."/>
            <person name="Grigoriev I.V."/>
            <person name="Bonfante P."/>
            <person name="Martin F.M."/>
        </authorList>
    </citation>
    <scope>NUCLEOTIDE SEQUENCE [LARGE SCALE GENOMIC DNA]</scope>
    <source>
        <strain evidence="8 9">CCBAS932</strain>
    </source>
</reference>
<name>A0A3N4KKU9_9PEZI</name>
<evidence type="ECO:0000313" key="8">
    <source>
        <dbReference type="EMBL" id="RPB11186.1"/>
    </source>
</evidence>
<keyword evidence="9" id="KW-1185">Reference proteome</keyword>
<keyword evidence="4" id="KW-0963">Cytoplasm</keyword>
<evidence type="ECO:0000256" key="6">
    <source>
        <dbReference type="ARBA" id="ARBA00069342"/>
    </source>
</evidence>
<evidence type="ECO:0000256" key="1">
    <source>
        <dbReference type="ARBA" id="ARBA00004123"/>
    </source>
</evidence>
<dbReference type="SUPFAM" id="SSF158997">
    <property type="entry name" value="Trm112p-like"/>
    <property type="match status" value="1"/>
</dbReference>
<evidence type="ECO:0000256" key="3">
    <source>
        <dbReference type="ARBA" id="ARBA00007980"/>
    </source>
</evidence>
<dbReference type="AlphaFoldDB" id="A0A3N4KKU9"/>
<comment type="similarity">
    <text evidence="3">Belongs to the TRM112 family.</text>
</comment>
<dbReference type="PANTHER" id="PTHR12773">
    <property type="entry name" value="UPF0315 PROTEIN-RELATED"/>
    <property type="match status" value="1"/>
</dbReference>
<dbReference type="Pfam" id="PF03966">
    <property type="entry name" value="Trm112p"/>
    <property type="match status" value="1"/>
</dbReference>
<dbReference type="Gene3D" id="2.20.25.10">
    <property type="match status" value="1"/>
</dbReference>
<dbReference type="GO" id="GO:0005634">
    <property type="term" value="C:nucleus"/>
    <property type="evidence" value="ECO:0007669"/>
    <property type="project" value="UniProtKB-SubCell"/>
</dbReference>
<dbReference type="GO" id="GO:0070476">
    <property type="term" value="P:rRNA (guanine-N7)-methylation"/>
    <property type="evidence" value="ECO:0007669"/>
    <property type="project" value="TreeGrafter"/>
</dbReference>
<evidence type="ECO:0000256" key="5">
    <source>
        <dbReference type="ARBA" id="ARBA00023242"/>
    </source>
</evidence>
<dbReference type="InterPro" id="IPR039127">
    <property type="entry name" value="Trm112"/>
</dbReference>
<dbReference type="GO" id="GO:0046982">
    <property type="term" value="F:protein heterodimerization activity"/>
    <property type="evidence" value="ECO:0007669"/>
    <property type="project" value="InterPro"/>
</dbReference>
<keyword evidence="5" id="KW-0539">Nucleus</keyword>
<keyword evidence="8" id="KW-0808">Transferase</keyword>
<proteinExistence type="inferred from homology"/>
<dbReference type="InterPro" id="IPR005651">
    <property type="entry name" value="Trm112-like"/>
</dbReference>
<gene>
    <name evidence="8" type="ORF">P167DRAFT_606609</name>
</gene>
<dbReference type="OrthoDB" id="2187549at2759"/>
<keyword evidence="8" id="KW-0489">Methyltransferase</keyword>
<comment type="subcellular location">
    <subcellularLocation>
        <location evidence="2">Cytoplasm</location>
    </subcellularLocation>
    <subcellularLocation>
        <location evidence="1">Nucleus</location>
    </subcellularLocation>
</comment>
<evidence type="ECO:0000256" key="7">
    <source>
        <dbReference type="ARBA" id="ARBA00083044"/>
    </source>
</evidence>
<protein>
    <recommendedName>
        <fullName evidence="6">Multifunctional methyltransferase subunit trm112</fullName>
    </recommendedName>
    <alternativeName>
        <fullName evidence="7">eRF1 methyltransferase subunit trm112</fullName>
    </alternativeName>
</protein>
<evidence type="ECO:0000313" key="9">
    <source>
        <dbReference type="Proteomes" id="UP000277580"/>
    </source>
</evidence>
<dbReference type="Proteomes" id="UP000277580">
    <property type="component" value="Unassembled WGS sequence"/>
</dbReference>
<dbReference type="FunCoup" id="A0A3N4KKU9">
    <property type="interactions" value="844"/>
</dbReference>
<dbReference type="STRING" id="1392247.A0A3N4KKU9"/>
<evidence type="ECO:0000256" key="4">
    <source>
        <dbReference type="ARBA" id="ARBA00022490"/>
    </source>
</evidence>
<accession>A0A3N4KKU9</accession>
<organism evidence="8 9">
    <name type="scientific">Morchella conica CCBAS932</name>
    <dbReference type="NCBI Taxonomy" id="1392247"/>
    <lineage>
        <taxon>Eukaryota</taxon>
        <taxon>Fungi</taxon>
        <taxon>Dikarya</taxon>
        <taxon>Ascomycota</taxon>
        <taxon>Pezizomycotina</taxon>
        <taxon>Pezizomycetes</taxon>
        <taxon>Pezizales</taxon>
        <taxon>Morchellaceae</taxon>
        <taxon>Morchella</taxon>
    </lineage>
</organism>
<dbReference type="GO" id="GO:0008168">
    <property type="term" value="F:methyltransferase activity"/>
    <property type="evidence" value="ECO:0007669"/>
    <property type="project" value="UniProtKB-KW"/>
</dbReference>
<dbReference type="GO" id="GO:0030488">
    <property type="term" value="P:tRNA methylation"/>
    <property type="evidence" value="ECO:0007669"/>
    <property type="project" value="TreeGrafter"/>
</dbReference>
<evidence type="ECO:0000256" key="2">
    <source>
        <dbReference type="ARBA" id="ARBA00004496"/>
    </source>
</evidence>
<dbReference type="GO" id="GO:0005737">
    <property type="term" value="C:cytoplasm"/>
    <property type="evidence" value="ECO:0007669"/>
    <property type="project" value="UniProtKB-SubCell"/>
</dbReference>
<sequence length="137" mass="15355">MKILTTNYISCAVKACKSTSLSFPLHFQDAVLVQEEVDFKPEFITNILPRIEWEALKITAVELGFTTLPAQKPEATEEAPLDPQVLKDLHTLLLETQVTEGKLVCANCKHVYNIHQGIANFLLPNHLALPLIMITNF</sequence>
<dbReference type="InParanoid" id="A0A3N4KKU9"/>